<evidence type="ECO:0000313" key="2">
    <source>
        <dbReference type="EMBL" id="AWW29616.1"/>
    </source>
</evidence>
<sequence length="79" mass="9200">MEFYSLKNVKIMSKVALCPLCGGKSKIKESEGDISYQAVQDEEAFKKIVQLKKAMEKFKAKSERLEKELEELNLKWKEK</sequence>
<reference evidence="2 3" key="1">
    <citation type="submission" date="2018-06" db="EMBL/GenBank/DDBJ databases">
        <title>Echinicola strongylocentroti sp. nov., isolated from a sea urchin Strongylocentrotus intermedius.</title>
        <authorList>
            <person name="Bae S.S."/>
        </authorList>
    </citation>
    <scope>NUCLEOTIDE SEQUENCE [LARGE SCALE GENOMIC DNA]</scope>
    <source>
        <strain evidence="2 3">MEBiC08714</strain>
    </source>
</reference>
<keyword evidence="3" id="KW-1185">Reference proteome</keyword>
<evidence type="ECO:0000313" key="3">
    <source>
        <dbReference type="Proteomes" id="UP000248688"/>
    </source>
</evidence>
<keyword evidence="1" id="KW-0175">Coiled coil</keyword>
<proteinExistence type="predicted"/>
<evidence type="ECO:0000256" key="1">
    <source>
        <dbReference type="SAM" id="Coils"/>
    </source>
</evidence>
<accession>A0A2Z4IG90</accession>
<dbReference type="AlphaFoldDB" id="A0A2Z4IG90"/>
<dbReference type="EMBL" id="CP030041">
    <property type="protein sequence ID" value="AWW29616.1"/>
    <property type="molecule type" value="Genomic_DNA"/>
</dbReference>
<name>A0A2Z4IG90_9BACT</name>
<feature type="coiled-coil region" evidence="1">
    <location>
        <begin position="48"/>
        <end position="75"/>
    </location>
</feature>
<gene>
    <name evidence="2" type="ORF">DN752_05480</name>
</gene>
<dbReference type="OrthoDB" id="828248at2"/>
<dbReference type="KEGG" id="est:DN752_05480"/>
<protein>
    <submittedName>
        <fullName evidence="2">Uncharacterized protein</fullName>
    </submittedName>
</protein>
<organism evidence="2 3">
    <name type="scientific">Echinicola strongylocentroti</name>
    <dbReference type="NCBI Taxonomy" id="1795355"/>
    <lineage>
        <taxon>Bacteria</taxon>
        <taxon>Pseudomonadati</taxon>
        <taxon>Bacteroidota</taxon>
        <taxon>Cytophagia</taxon>
        <taxon>Cytophagales</taxon>
        <taxon>Cyclobacteriaceae</taxon>
        <taxon>Echinicola</taxon>
    </lineage>
</organism>
<dbReference type="Proteomes" id="UP000248688">
    <property type="component" value="Chromosome"/>
</dbReference>